<dbReference type="InterPro" id="IPR036126">
    <property type="entry name" value="TBCA_sf"/>
</dbReference>
<protein>
    <recommendedName>
        <fullName evidence="3">Tubulin-specific chaperone A</fullName>
    </recommendedName>
</protein>
<keyword evidence="3" id="KW-0963">Cytoplasm</keyword>
<keyword evidence="2 3" id="KW-0143">Chaperone</keyword>
<dbReference type="Pfam" id="PF02970">
    <property type="entry name" value="TBCA"/>
    <property type="match status" value="1"/>
</dbReference>
<evidence type="ECO:0000313" key="4">
    <source>
        <dbReference type="EMBL" id="CAE2194711.1"/>
    </source>
</evidence>
<keyword evidence="3" id="KW-0206">Cytoskeleton</keyword>
<comment type="subcellular location">
    <subcellularLocation>
        <location evidence="3">Cytoplasm</location>
        <location evidence="3">Cytoskeleton</location>
    </subcellularLocation>
</comment>
<evidence type="ECO:0000256" key="1">
    <source>
        <dbReference type="ARBA" id="ARBA00006806"/>
    </source>
</evidence>
<comment type="subunit">
    <text evidence="3">Supercomplex made of cofactors A to E. Cofactors A and D function by capturing and stabilizing tubulin in a quasi-native conformation. Cofactor E binds to the cofactor D-tubulin complex; interaction with cofactor C then causes the release of tubulin polypeptides that are committed to the native state.</text>
</comment>
<organism evidence="4">
    <name type="scientific">Prymnesium polylepis</name>
    <dbReference type="NCBI Taxonomy" id="72548"/>
    <lineage>
        <taxon>Eukaryota</taxon>
        <taxon>Haptista</taxon>
        <taxon>Haptophyta</taxon>
        <taxon>Prymnesiophyceae</taxon>
        <taxon>Prymnesiales</taxon>
        <taxon>Prymnesiaceae</taxon>
        <taxon>Prymnesium</taxon>
    </lineage>
</organism>
<comment type="similarity">
    <text evidence="1 3">Belongs to the TBCA family.</text>
</comment>
<dbReference type="PANTHER" id="PTHR21500:SF0">
    <property type="entry name" value="TUBULIN-SPECIFIC CHAPERONE A"/>
    <property type="match status" value="1"/>
</dbReference>
<evidence type="ECO:0000256" key="2">
    <source>
        <dbReference type="ARBA" id="ARBA00023186"/>
    </source>
</evidence>
<dbReference type="GO" id="GO:0007021">
    <property type="term" value="P:tubulin complex assembly"/>
    <property type="evidence" value="ECO:0007669"/>
    <property type="project" value="UniProtKB-UniRule"/>
</dbReference>
<dbReference type="InterPro" id="IPR004226">
    <property type="entry name" value="TBCA"/>
</dbReference>
<gene>
    <name evidence="4" type="ORF">CPOL0286_LOCUS61</name>
</gene>
<proteinExistence type="inferred from homology"/>
<dbReference type="AlphaFoldDB" id="A0A6V4AS82"/>
<sequence>MSKNEIKDLKIKTSSCARTIKDLEYSKKEIAKQVDRIQQYTDDPERDIHDVKKQEEVLAEMHAGVPTEIDQLDKYLNLLQDIIEQYADNADIKATEEYSKAIEVERQAAKVLEEYRPS</sequence>
<dbReference type="Gene3D" id="1.20.58.90">
    <property type="match status" value="1"/>
</dbReference>
<dbReference type="PANTHER" id="PTHR21500">
    <property type="entry name" value="TUBULIN-SPECIFIC CHAPERONE A"/>
    <property type="match status" value="1"/>
</dbReference>
<dbReference type="GO" id="GO:0005829">
    <property type="term" value="C:cytosol"/>
    <property type="evidence" value="ECO:0007669"/>
    <property type="project" value="TreeGrafter"/>
</dbReference>
<reference evidence="4" key="1">
    <citation type="submission" date="2021-01" db="EMBL/GenBank/DDBJ databases">
        <authorList>
            <person name="Corre E."/>
            <person name="Pelletier E."/>
            <person name="Niang G."/>
            <person name="Scheremetjew M."/>
            <person name="Finn R."/>
            <person name="Kale V."/>
            <person name="Holt S."/>
            <person name="Cochrane G."/>
            <person name="Meng A."/>
            <person name="Brown T."/>
            <person name="Cohen L."/>
        </authorList>
    </citation>
    <scope>NUCLEOTIDE SEQUENCE</scope>
    <source>
        <strain evidence="4">UIO037</strain>
    </source>
</reference>
<keyword evidence="3" id="KW-0493">Microtubule</keyword>
<dbReference type="GO" id="GO:0005874">
    <property type="term" value="C:microtubule"/>
    <property type="evidence" value="ECO:0007669"/>
    <property type="project" value="UniProtKB-KW"/>
</dbReference>
<accession>A0A6V4AS82</accession>
<name>A0A6V4AS82_9EUKA</name>
<evidence type="ECO:0000256" key="3">
    <source>
        <dbReference type="RuleBase" id="RU364030"/>
    </source>
</evidence>
<dbReference type="GO" id="GO:0048487">
    <property type="term" value="F:beta-tubulin binding"/>
    <property type="evidence" value="ECO:0007669"/>
    <property type="project" value="InterPro"/>
</dbReference>
<dbReference type="SUPFAM" id="SSF46988">
    <property type="entry name" value="Tubulin chaperone cofactor A"/>
    <property type="match status" value="1"/>
</dbReference>
<dbReference type="GO" id="GO:0007023">
    <property type="term" value="P:post-chaperonin tubulin folding pathway"/>
    <property type="evidence" value="ECO:0007669"/>
    <property type="project" value="UniProtKB-UniRule"/>
</dbReference>
<dbReference type="EMBL" id="HBKO01000115">
    <property type="protein sequence ID" value="CAE2194711.1"/>
    <property type="molecule type" value="Transcribed_RNA"/>
</dbReference>